<keyword evidence="3" id="KW-1185">Reference proteome</keyword>
<dbReference type="AlphaFoldDB" id="A0AAV7TDZ7"/>
<protein>
    <submittedName>
        <fullName evidence="2">Uncharacterized protein</fullName>
    </submittedName>
</protein>
<proteinExistence type="predicted"/>
<gene>
    <name evidence="2" type="ORF">NDU88_000111</name>
</gene>
<sequence>MRRGAQLETRKRAPPSVYSPTHHWTAAASRDSLSSPLNRLGDADTSQPSVVKMADTDRGEGGVEPETCLGIVPRPAATTGSGVQAPRHQERR</sequence>
<evidence type="ECO:0000313" key="3">
    <source>
        <dbReference type="Proteomes" id="UP001066276"/>
    </source>
</evidence>
<name>A0AAV7TDZ7_PLEWA</name>
<feature type="region of interest" description="Disordered" evidence="1">
    <location>
        <begin position="1"/>
        <end position="92"/>
    </location>
</feature>
<evidence type="ECO:0000256" key="1">
    <source>
        <dbReference type="SAM" id="MobiDB-lite"/>
    </source>
</evidence>
<comment type="caution">
    <text evidence="2">The sequence shown here is derived from an EMBL/GenBank/DDBJ whole genome shotgun (WGS) entry which is preliminary data.</text>
</comment>
<evidence type="ECO:0000313" key="2">
    <source>
        <dbReference type="EMBL" id="KAJ1174820.1"/>
    </source>
</evidence>
<organism evidence="2 3">
    <name type="scientific">Pleurodeles waltl</name>
    <name type="common">Iberian ribbed newt</name>
    <dbReference type="NCBI Taxonomy" id="8319"/>
    <lineage>
        <taxon>Eukaryota</taxon>
        <taxon>Metazoa</taxon>
        <taxon>Chordata</taxon>
        <taxon>Craniata</taxon>
        <taxon>Vertebrata</taxon>
        <taxon>Euteleostomi</taxon>
        <taxon>Amphibia</taxon>
        <taxon>Batrachia</taxon>
        <taxon>Caudata</taxon>
        <taxon>Salamandroidea</taxon>
        <taxon>Salamandridae</taxon>
        <taxon>Pleurodelinae</taxon>
        <taxon>Pleurodeles</taxon>
    </lineage>
</organism>
<accession>A0AAV7TDZ7</accession>
<dbReference type="EMBL" id="JANPWB010000006">
    <property type="protein sequence ID" value="KAJ1174820.1"/>
    <property type="molecule type" value="Genomic_DNA"/>
</dbReference>
<reference evidence="2" key="1">
    <citation type="journal article" date="2022" name="bioRxiv">
        <title>Sequencing and chromosome-scale assembly of the giantPleurodeles waltlgenome.</title>
        <authorList>
            <person name="Brown T."/>
            <person name="Elewa A."/>
            <person name="Iarovenko S."/>
            <person name="Subramanian E."/>
            <person name="Araus A.J."/>
            <person name="Petzold A."/>
            <person name="Susuki M."/>
            <person name="Suzuki K.-i.T."/>
            <person name="Hayashi T."/>
            <person name="Toyoda A."/>
            <person name="Oliveira C."/>
            <person name="Osipova E."/>
            <person name="Leigh N.D."/>
            <person name="Simon A."/>
            <person name="Yun M.H."/>
        </authorList>
    </citation>
    <scope>NUCLEOTIDE SEQUENCE</scope>
    <source>
        <strain evidence="2">20211129_DDA</strain>
        <tissue evidence="2">Liver</tissue>
    </source>
</reference>
<dbReference type="Proteomes" id="UP001066276">
    <property type="component" value="Chromosome 3_2"/>
</dbReference>